<evidence type="ECO:0008006" key="3">
    <source>
        <dbReference type="Google" id="ProtNLM"/>
    </source>
</evidence>
<comment type="caution">
    <text evidence="1">The sequence shown here is derived from an EMBL/GenBank/DDBJ whole genome shotgun (WGS) entry which is preliminary data.</text>
</comment>
<dbReference type="STRING" id="996801.BW723_08175"/>
<dbReference type="AlphaFoldDB" id="A0A1B8U6U6"/>
<dbReference type="Pfam" id="PF12487">
    <property type="entry name" value="DUF3703"/>
    <property type="match status" value="1"/>
</dbReference>
<proteinExistence type="predicted"/>
<evidence type="ECO:0000313" key="2">
    <source>
        <dbReference type="Proteomes" id="UP000092612"/>
    </source>
</evidence>
<dbReference type="EMBL" id="LSFL01000003">
    <property type="protein sequence ID" value="OBY67605.1"/>
    <property type="molecule type" value="Genomic_DNA"/>
</dbReference>
<protein>
    <recommendedName>
        <fullName evidence="3">DUF3703 domain-containing protein</fullName>
    </recommendedName>
</protein>
<dbReference type="Proteomes" id="UP000092612">
    <property type="component" value="Unassembled WGS sequence"/>
</dbReference>
<dbReference type="InterPro" id="IPR022172">
    <property type="entry name" value="DUF3703"/>
</dbReference>
<reference evidence="2" key="1">
    <citation type="submission" date="2016-02" db="EMBL/GenBank/DDBJ databases">
        <title>Paenibacillus sp. LPB0068, isolated from Crassostrea gigas.</title>
        <authorList>
            <person name="Shin S.-K."/>
            <person name="Yi H."/>
        </authorList>
    </citation>
    <scope>NUCLEOTIDE SEQUENCE [LARGE SCALE GENOMIC DNA]</scope>
    <source>
        <strain evidence="2">KCTC 23969</strain>
    </source>
</reference>
<name>A0A1B8U6U6_9FLAO</name>
<keyword evidence="2" id="KW-1185">Reference proteome</keyword>
<dbReference type="KEGG" id="prn:BW723_08175"/>
<evidence type="ECO:0000313" key="1">
    <source>
        <dbReference type="EMBL" id="OBY67605.1"/>
    </source>
</evidence>
<accession>A0A1B8U6U6</accession>
<organism evidence="1 2">
    <name type="scientific">Polaribacter reichenbachii</name>
    <dbReference type="NCBI Taxonomy" id="996801"/>
    <lineage>
        <taxon>Bacteria</taxon>
        <taxon>Pseudomonadati</taxon>
        <taxon>Bacteroidota</taxon>
        <taxon>Flavobacteriia</taxon>
        <taxon>Flavobacteriales</taxon>
        <taxon>Flavobacteriaceae</taxon>
    </lineage>
</organism>
<sequence>MHQNNLKKAFYHQLKLGKIALKQHHFKVSFYHLENAHILGQQHLKRHTLSHYWMLVYGLKTKNAKEIIGQITRIIASLLFTKIWVPKGNTGGSNVSPLKTMSIRKELKKYF</sequence>
<dbReference type="OrthoDB" id="9799416at2"/>
<dbReference type="RefSeq" id="WP_068356258.1">
    <property type="nucleotide sequence ID" value="NZ_CP019337.1"/>
</dbReference>
<gene>
    <name evidence="1" type="ORF">LPB301_01315</name>
</gene>